<dbReference type="AlphaFoldDB" id="V9VVZ6"/>
<name>V9VVZ6_9RHOB</name>
<protein>
    <submittedName>
        <fullName evidence="1">Uncharacterized protein</fullName>
    </submittedName>
</protein>
<organism evidence="1 2">
    <name type="scientific">Leisingera methylohalidivorans DSM 14336</name>
    <dbReference type="NCBI Taxonomy" id="999552"/>
    <lineage>
        <taxon>Bacteria</taxon>
        <taxon>Pseudomonadati</taxon>
        <taxon>Pseudomonadota</taxon>
        <taxon>Alphaproteobacteria</taxon>
        <taxon>Rhodobacterales</taxon>
        <taxon>Roseobacteraceae</taxon>
        <taxon>Leisingera</taxon>
    </lineage>
</organism>
<sequence length="41" mass="4166">MIPAPSLAIPAAKGPKKSRRAIFEGRYLSGGVAAAADKAAR</sequence>
<keyword evidence="2" id="KW-1185">Reference proteome</keyword>
<dbReference type="EMBL" id="CP006773">
    <property type="protein sequence ID" value="AHD02921.1"/>
    <property type="molecule type" value="Genomic_DNA"/>
</dbReference>
<dbReference type="Proteomes" id="UP000018780">
    <property type="component" value="Chromosome"/>
</dbReference>
<gene>
    <name evidence="1" type="ORF">METH_06385</name>
</gene>
<evidence type="ECO:0000313" key="1">
    <source>
        <dbReference type="EMBL" id="AHD02921.1"/>
    </source>
</evidence>
<dbReference type="HOGENOM" id="CLU_3272194_0_0_5"/>
<dbReference type="PATRIC" id="fig|999552.6.peg.1290"/>
<reference evidence="1 2" key="1">
    <citation type="submission" date="2013-09" db="EMBL/GenBank/DDBJ databases">
        <authorList>
            <consortium name="DOE Joint Genome Institute"/>
            <person name="Klenk H.-P."/>
            <person name="Huntemann M."/>
            <person name="Han J."/>
            <person name="Chen A."/>
            <person name="Kyrpides N."/>
            <person name="Mavromatis K."/>
            <person name="Markowitz V."/>
            <person name="Palaniappan K."/>
            <person name="Ivanova N."/>
            <person name="Schaumberg A."/>
            <person name="Pati A."/>
            <person name="Liolios K."/>
            <person name="Nordberg H.P."/>
            <person name="Cantor M.N."/>
            <person name="Hua S.X."/>
            <person name="Woyke T."/>
        </authorList>
    </citation>
    <scope>NUCLEOTIDE SEQUENCE [LARGE SCALE GENOMIC DNA]</scope>
    <source>
        <strain evidence="1 2">DSM 14336</strain>
    </source>
</reference>
<dbReference type="STRING" id="999552.METH_06385"/>
<dbReference type="KEGG" id="lmd:METH_06385"/>
<evidence type="ECO:0000313" key="2">
    <source>
        <dbReference type="Proteomes" id="UP000018780"/>
    </source>
</evidence>
<proteinExistence type="predicted"/>
<accession>V9VVZ6</accession>